<evidence type="ECO:0000259" key="4">
    <source>
        <dbReference type="PROSITE" id="PS52004"/>
    </source>
</evidence>
<keyword evidence="3" id="KW-0808">Transferase</keyword>
<dbReference type="PANTHER" id="PTHR43775:SF37">
    <property type="entry name" value="SI:DKEY-61P9.11"/>
    <property type="match status" value="1"/>
</dbReference>
<evidence type="ECO:0000313" key="5">
    <source>
        <dbReference type="EMBL" id="CAD8357053.1"/>
    </source>
</evidence>
<dbReference type="SUPFAM" id="SSF53901">
    <property type="entry name" value="Thiolase-like"/>
    <property type="match status" value="2"/>
</dbReference>
<dbReference type="CDD" id="cd00833">
    <property type="entry name" value="PKS"/>
    <property type="match status" value="1"/>
</dbReference>
<dbReference type="Pfam" id="PF00109">
    <property type="entry name" value="ketoacyl-synt"/>
    <property type="match status" value="1"/>
</dbReference>
<sequence>MAVLFLGPGGGTLELQPFRHEEAPPVELTVEPGMMVVLRADSLSHRYATAGKSFAVSCWFNQDAQLGEHHEAIVSTPTTQELLAWATTRIRECKARQDIGEEGMVLDPAFPKEWQKAANRMFHMGPQVAVRGSSCKLPSTYAPQGFWQAMRWGIDWAQTVPMLRWNHEPSYDPWEHSWQYMKTCCQHGCFIDGSELFDNKFFGISNVESRQMDPMQRHILETSYEALFEAGFSKKKLMRSLTGVYVGGATSEFNFMPITDSSAGTGGANSITSNRISFSLGLQGPSYTIDAQGASALTALGHAAMSLRYQTEKYKPNHTAMVGGVYLMIVPNTWVLACAAGMMSAQGRCLSFDVSAEGFIKGEGCSNATLTPAAENVDGQQVVDESHPFDAYVAATSANNSGLSASLTAPHGPQERSLVLQCVRQASLCTTDVTAVECWAEGHALKDAVEVQVLLGALRGEDFEVPLGLSSYKTNSGMGLEVDGMCQLLKVIAGQKYGVQVPSLHLSELNVHMDVWSGDEPICFNSENMSNCELSSFVGMTGKSLGGTMVHAITFGFVDTEERRPQRKRVERDVVHFWPAGGGELGEEAEPTTARPYTILGSWNQWEFSEPMKSEGEGVYGYTVTLGESRCEEFQILLDGDPDQVLHPAEMQADGGWMSPQAGGVAGPHAPEECGALAWVIDGRDQFVSLVEAEGALEDAGHAVAPGSAPVPNPYRQPALAGSKFQVRLRVAGKFRCVEWERLEEEAQPS</sequence>
<protein>
    <recommendedName>
        <fullName evidence="4">Ketosynthase family 3 (KS3) domain-containing protein</fullName>
    </recommendedName>
</protein>
<dbReference type="GO" id="GO:0006633">
    <property type="term" value="P:fatty acid biosynthetic process"/>
    <property type="evidence" value="ECO:0007669"/>
    <property type="project" value="TreeGrafter"/>
</dbReference>
<dbReference type="InterPro" id="IPR050091">
    <property type="entry name" value="PKS_NRPS_Biosynth_Enz"/>
</dbReference>
<keyword evidence="2" id="KW-0597">Phosphoprotein</keyword>
<reference evidence="5" key="1">
    <citation type="submission" date="2021-01" db="EMBL/GenBank/DDBJ databases">
        <authorList>
            <person name="Corre E."/>
            <person name="Pelletier E."/>
            <person name="Niang G."/>
            <person name="Scheremetjew M."/>
            <person name="Finn R."/>
            <person name="Kale V."/>
            <person name="Holt S."/>
            <person name="Cochrane G."/>
            <person name="Meng A."/>
            <person name="Brown T."/>
            <person name="Cohen L."/>
        </authorList>
    </citation>
    <scope>NUCLEOTIDE SEQUENCE</scope>
    <source>
        <strain evidence="5">Pbaha01</strain>
    </source>
</reference>
<organism evidence="5">
    <name type="scientific">Pyrodinium bahamense</name>
    <dbReference type="NCBI Taxonomy" id="73915"/>
    <lineage>
        <taxon>Eukaryota</taxon>
        <taxon>Sar</taxon>
        <taxon>Alveolata</taxon>
        <taxon>Dinophyceae</taxon>
        <taxon>Gonyaulacales</taxon>
        <taxon>Pyrocystaceae</taxon>
        <taxon>Pyrodinium</taxon>
    </lineage>
</organism>
<dbReference type="GO" id="GO:0004312">
    <property type="term" value="F:fatty acid synthase activity"/>
    <property type="evidence" value="ECO:0007669"/>
    <property type="project" value="TreeGrafter"/>
</dbReference>
<evidence type="ECO:0000256" key="1">
    <source>
        <dbReference type="ARBA" id="ARBA00022450"/>
    </source>
</evidence>
<evidence type="ECO:0000256" key="3">
    <source>
        <dbReference type="RuleBase" id="RU003694"/>
    </source>
</evidence>
<dbReference type="InterPro" id="IPR014031">
    <property type="entry name" value="Ketoacyl_synth_C"/>
</dbReference>
<dbReference type="Gene3D" id="3.40.47.10">
    <property type="match status" value="1"/>
</dbReference>
<dbReference type="InterPro" id="IPR020841">
    <property type="entry name" value="PKS_Beta-ketoAc_synthase_dom"/>
</dbReference>
<keyword evidence="1" id="KW-0596">Phosphopantetheine</keyword>
<dbReference type="InterPro" id="IPR016039">
    <property type="entry name" value="Thiolase-like"/>
</dbReference>
<gene>
    <name evidence="5" type="ORF">PBAH0796_LOCUS12420</name>
</gene>
<evidence type="ECO:0000256" key="2">
    <source>
        <dbReference type="ARBA" id="ARBA00022553"/>
    </source>
</evidence>
<dbReference type="AlphaFoldDB" id="A0A7S0FEW6"/>
<dbReference type="PANTHER" id="PTHR43775">
    <property type="entry name" value="FATTY ACID SYNTHASE"/>
    <property type="match status" value="1"/>
</dbReference>
<comment type="similarity">
    <text evidence="3">Belongs to the thiolase-like superfamily. Beta-ketoacyl-ACP synthases family.</text>
</comment>
<proteinExistence type="inferred from homology"/>
<dbReference type="EMBL" id="HBEG01020595">
    <property type="protein sequence ID" value="CAD8357053.1"/>
    <property type="molecule type" value="Transcribed_RNA"/>
</dbReference>
<dbReference type="Pfam" id="PF02801">
    <property type="entry name" value="Ketoacyl-synt_C"/>
    <property type="match status" value="1"/>
</dbReference>
<dbReference type="SMART" id="SM00825">
    <property type="entry name" value="PKS_KS"/>
    <property type="match status" value="1"/>
</dbReference>
<name>A0A7S0FEW6_9DINO</name>
<accession>A0A7S0FEW6</accession>
<dbReference type="InterPro" id="IPR014030">
    <property type="entry name" value="Ketoacyl_synth_N"/>
</dbReference>
<feature type="domain" description="Ketosynthase family 3 (KS3)" evidence="4">
    <location>
        <begin position="125"/>
        <end position="556"/>
    </location>
</feature>
<dbReference type="PROSITE" id="PS52004">
    <property type="entry name" value="KS3_2"/>
    <property type="match status" value="1"/>
</dbReference>